<protein>
    <recommendedName>
        <fullName evidence="1">ADP-ribosyl cyclase/cyclic ADP-ribose hydrolase</fullName>
        <ecNumber evidence="1">3.2.2.6</ecNumber>
    </recommendedName>
</protein>
<organism evidence="6 7">
    <name type="scientific">Trifolium medium</name>
    <dbReference type="NCBI Taxonomy" id="97028"/>
    <lineage>
        <taxon>Eukaryota</taxon>
        <taxon>Viridiplantae</taxon>
        <taxon>Streptophyta</taxon>
        <taxon>Embryophyta</taxon>
        <taxon>Tracheophyta</taxon>
        <taxon>Spermatophyta</taxon>
        <taxon>Magnoliopsida</taxon>
        <taxon>eudicotyledons</taxon>
        <taxon>Gunneridae</taxon>
        <taxon>Pentapetalae</taxon>
        <taxon>rosids</taxon>
        <taxon>fabids</taxon>
        <taxon>Fabales</taxon>
        <taxon>Fabaceae</taxon>
        <taxon>Papilionoideae</taxon>
        <taxon>50 kb inversion clade</taxon>
        <taxon>NPAAA clade</taxon>
        <taxon>Hologalegina</taxon>
        <taxon>IRL clade</taxon>
        <taxon>Trifolieae</taxon>
        <taxon>Trifolium</taxon>
    </lineage>
</organism>
<evidence type="ECO:0000256" key="4">
    <source>
        <dbReference type="ARBA" id="ARBA00047304"/>
    </source>
</evidence>
<reference evidence="6 7" key="1">
    <citation type="journal article" date="2018" name="Front. Plant Sci.">
        <title>Red Clover (Trifolium pratense) and Zigzag Clover (T. medium) - A Picture of Genomic Similarities and Differences.</title>
        <authorList>
            <person name="Dluhosova J."/>
            <person name="Istvanek J."/>
            <person name="Nedelnik J."/>
            <person name="Repkova J."/>
        </authorList>
    </citation>
    <scope>NUCLEOTIDE SEQUENCE [LARGE SCALE GENOMIC DNA]</scope>
    <source>
        <strain evidence="7">cv. 10/8</strain>
        <tissue evidence="6">Leaf</tissue>
    </source>
</reference>
<dbReference type="PROSITE" id="PS50104">
    <property type="entry name" value="TIR"/>
    <property type="match status" value="1"/>
</dbReference>
<dbReference type="GO" id="GO:0061809">
    <property type="term" value="F:NAD+ nucleosidase activity, cyclic ADP-ribose generating"/>
    <property type="evidence" value="ECO:0007669"/>
    <property type="project" value="UniProtKB-EC"/>
</dbReference>
<evidence type="ECO:0000313" key="7">
    <source>
        <dbReference type="Proteomes" id="UP000265520"/>
    </source>
</evidence>
<dbReference type="GO" id="GO:0007165">
    <property type="term" value="P:signal transduction"/>
    <property type="evidence" value="ECO:0007669"/>
    <property type="project" value="InterPro"/>
</dbReference>
<evidence type="ECO:0000259" key="5">
    <source>
        <dbReference type="PROSITE" id="PS50104"/>
    </source>
</evidence>
<dbReference type="Proteomes" id="UP000265520">
    <property type="component" value="Unassembled WGS sequence"/>
</dbReference>
<feature type="non-terminal residue" evidence="6">
    <location>
        <position position="118"/>
    </location>
</feature>
<dbReference type="InterPro" id="IPR035897">
    <property type="entry name" value="Toll_tir_struct_dom_sf"/>
</dbReference>
<proteinExistence type="predicted"/>
<dbReference type="Pfam" id="PF01582">
    <property type="entry name" value="TIR"/>
    <property type="match status" value="1"/>
</dbReference>
<dbReference type="SMART" id="SM00255">
    <property type="entry name" value="TIR"/>
    <property type="match status" value="1"/>
</dbReference>
<keyword evidence="7" id="KW-1185">Reference proteome</keyword>
<dbReference type="PANTHER" id="PTHR32009">
    <property type="entry name" value="TMV RESISTANCE PROTEIN N-LIKE"/>
    <property type="match status" value="1"/>
</dbReference>
<gene>
    <name evidence="6" type="ORF">A2U01_0007295</name>
</gene>
<feature type="domain" description="TIR" evidence="5">
    <location>
        <begin position="1"/>
        <end position="118"/>
    </location>
</feature>
<evidence type="ECO:0000256" key="2">
    <source>
        <dbReference type="ARBA" id="ARBA00022801"/>
    </source>
</evidence>
<comment type="caution">
    <text evidence="6">The sequence shown here is derived from an EMBL/GenBank/DDBJ whole genome shotgun (WGS) entry which is preliminary data.</text>
</comment>
<sequence length="118" mass="13588">MHSEAEDHFFTGIVISQKLLHAIEESLSAVVIISKNYATSAWCLDELVKILECKRLSAQQVFPIFYGVDPSDVRNQRGSFAEAFRKHEEKFTESKEKVQRWRDALREVANLSGWDSKD</sequence>
<dbReference type="Gene3D" id="3.40.50.10140">
    <property type="entry name" value="Toll/interleukin-1 receptor homology (TIR) domain"/>
    <property type="match status" value="1"/>
</dbReference>
<keyword evidence="2" id="KW-0378">Hydrolase</keyword>
<keyword evidence="3" id="KW-0520">NAD</keyword>
<comment type="catalytic activity">
    <reaction evidence="4">
        <text>NAD(+) + H2O = ADP-D-ribose + nicotinamide + H(+)</text>
        <dbReference type="Rhea" id="RHEA:16301"/>
        <dbReference type="ChEBI" id="CHEBI:15377"/>
        <dbReference type="ChEBI" id="CHEBI:15378"/>
        <dbReference type="ChEBI" id="CHEBI:17154"/>
        <dbReference type="ChEBI" id="CHEBI:57540"/>
        <dbReference type="ChEBI" id="CHEBI:57967"/>
        <dbReference type="EC" id="3.2.2.6"/>
    </reaction>
    <physiologicalReaction direction="left-to-right" evidence="4">
        <dbReference type="Rhea" id="RHEA:16302"/>
    </physiologicalReaction>
</comment>
<dbReference type="EMBL" id="LXQA010010309">
    <property type="protein sequence ID" value="MCH86438.1"/>
    <property type="molecule type" value="Genomic_DNA"/>
</dbReference>
<dbReference type="EC" id="3.2.2.6" evidence="1"/>
<name>A0A392MIA1_9FABA</name>
<evidence type="ECO:0000313" key="6">
    <source>
        <dbReference type="EMBL" id="MCH86438.1"/>
    </source>
</evidence>
<dbReference type="InterPro" id="IPR000157">
    <property type="entry name" value="TIR_dom"/>
</dbReference>
<evidence type="ECO:0000256" key="1">
    <source>
        <dbReference type="ARBA" id="ARBA00011982"/>
    </source>
</evidence>
<evidence type="ECO:0000256" key="3">
    <source>
        <dbReference type="ARBA" id="ARBA00023027"/>
    </source>
</evidence>
<dbReference type="AlphaFoldDB" id="A0A392MIA1"/>
<accession>A0A392MIA1</accession>
<dbReference type="PANTHER" id="PTHR32009:SF39">
    <property type="entry name" value="TIR DOMAIN-CONTAINING PROTEIN"/>
    <property type="match status" value="1"/>
</dbReference>
<dbReference type="SUPFAM" id="SSF52200">
    <property type="entry name" value="Toll/Interleukin receptor TIR domain"/>
    <property type="match status" value="1"/>
</dbReference>